<dbReference type="InterPro" id="IPR036291">
    <property type="entry name" value="NAD(P)-bd_dom_sf"/>
</dbReference>
<dbReference type="InterPro" id="IPR000683">
    <property type="entry name" value="Gfo/Idh/MocA-like_OxRdtase_N"/>
</dbReference>
<keyword evidence="6" id="KW-1185">Reference proteome</keyword>
<reference evidence="5 6" key="1">
    <citation type="journal article" date="2023" name="Microbiol. Resour. Announc.">
        <title>Complete Genome Sequence of Imperialibacter roseus strain P4T.</title>
        <authorList>
            <person name="Tizabi D.R."/>
            <person name="Bachvaroff T."/>
            <person name="Hill R.T."/>
        </authorList>
    </citation>
    <scope>NUCLEOTIDE SEQUENCE [LARGE SCALE GENOMIC DNA]</scope>
    <source>
        <strain evidence="5 6">P4T</strain>
    </source>
</reference>
<comment type="similarity">
    <text evidence="1">Belongs to the Gfo/Idh/MocA family.</text>
</comment>
<dbReference type="SUPFAM" id="SSF55347">
    <property type="entry name" value="Glyceraldehyde-3-phosphate dehydrogenase-like, C-terminal domain"/>
    <property type="match status" value="1"/>
</dbReference>
<organism evidence="5 6">
    <name type="scientific">Imperialibacter roseus</name>
    <dbReference type="NCBI Taxonomy" id="1324217"/>
    <lineage>
        <taxon>Bacteria</taxon>
        <taxon>Pseudomonadati</taxon>
        <taxon>Bacteroidota</taxon>
        <taxon>Cytophagia</taxon>
        <taxon>Cytophagales</taxon>
        <taxon>Flammeovirgaceae</taxon>
        <taxon>Imperialibacter</taxon>
    </lineage>
</organism>
<dbReference type="Pfam" id="PF01408">
    <property type="entry name" value="GFO_IDH_MocA"/>
    <property type="match status" value="1"/>
</dbReference>
<proteinExistence type="inferred from homology"/>
<evidence type="ECO:0000313" key="5">
    <source>
        <dbReference type="EMBL" id="WOK07795.1"/>
    </source>
</evidence>
<accession>A0ABZ0IV25</accession>
<dbReference type="PANTHER" id="PTHR22604:SF105">
    <property type="entry name" value="TRANS-1,2-DIHYDROBENZENE-1,2-DIOL DEHYDROGENASE"/>
    <property type="match status" value="1"/>
</dbReference>
<gene>
    <name evidence="5" type="ORF">RT717_04040</name>
</gene>
<dbReference type="Gene3D" id="3.30.360.10">
    <property type="entry name" value="Dihydrodipicolinate Reductase, domain 2"/>
    <property type="match status" value="1"/>
</dbReference>
<dbReference type="Pfam" id="PF22725">
    <property type="entry name" value="GFO_IDH_MocA_C3"/>
    <property type="match status" value="1"/>
</dbReference>
<sequence>MTQQKVRWGIISTAKIGMTKVIPGIKKSEFCDVVAISSRNQSAADEAAKKLGIPRAHGSYEALLADPAVDAIYNPLPNHLHVEWTIKAIEAGKHVLCEKPVGLGATEAEQLLAVSKKHPQLRVMEAFMYRFHPQWVKAKELVKSGAIGEAKMVQSFFSYYNVDPNNVRNQADIGGGGLMDIGCYCISFPRFLFSEEPTRAVGLLDFDPVMKTDRIASGLLDFSGGKSATFTCSTQLMPYQRCIVFGTEGYVEIEIPANAPPDTPCRIWLVTKEKKEEIMLPVADQYTCQADVFAKAILDNKPVPTPLEDAVNNMKVIDAIFESGKSKSWVTI</sequence>
<dbReference type="SUPFAM" id="SSF51735">
    <property type="entry name" value="NAD(P)-binding Rossmann-fold domains"/>
    <property type="match status" value="1"/>
</dbReference>
<dbReference type="RefSeq" id="WP_317490447.1">
    <property type="nucleotide sequence ID" value="NZ_CP136051.1"/>
</dbReference>
<dbReference type="Proteomes" id="UP001302349">
    <property type="component" value="Chromosome"/>
</dbReference>
<name>A0ABZ0IV25_9BACT</name>
<dbReference type="EMBL" id="CP136051">
    <property type="protein sequence ID" value="WOK07795.1"/>
    <property type="molecule type" value="Genomic_DNA"/>
</dbReference>
<dbReference type="Gene3D" id="3.40.50.720">
    <property type="entry name" value="NAD(P)-binding Rossmann-like Domain"/>
    <property type="match status" value="1"/>
</dbReference>
<evidence type="ECO:0000256" key="2">
    <source>
        <dbReference type="ARBA" id="ARBA00023002"/>
    </source>
</evidence>
<keyword evidence="2" id="KW-0560">Oxidoreductase</keyword>
<feature type="domain" description="Gfo/Idh/MocA-like oxidoreductase N-terminal" evidence="3">
    <location>
        <begin position="7"/>
        <end position="121"/>
    </location>
</feature>
<evidence type="ECO:0000259" key="3">
    <source>
        <dbReference type="Pfam" id="PF01408"/>
    </source>
</evidence>
<feature type="domain" description="GFO/IDH/MocA-like oxidoreductase" evidence="4">
    <location>
        <begin position="136"/>
        <end position="251"/>
    </location>
</feature>
<dbReference type="PANTHER" id="PTHR22604">
    <property type="entry name" value="OXIDOREDUCTASES"/>
    <property type="match status" value="1"/>
</dbReference>
<protein>
    <submittedName>
        <fullName evidence="5">Gfo/Idh/MocA family oxidoreductase</fullName>
    </submittedName>
</protein>
<dbReference type="InterPro" id="IPR050984">
    <property type="entry name" value="Gfo/Idh/MocA_domain"/>
</dbReference>
<evidence type="ECO:0000259" key="4">
    <source>
        <dbReference type="Pfam" id="PF22725"/>
    </source>
</evidence>
<evidence type="ECO:0000313" key="6">
    <source>
        <dbReference type="Proteomes" id="UP001302349"/>
    </source>
</evidence>
<evidence type="ECO:0000256" key="1">
    <source>
        <dbReference type="ARBA" id="ARBA00010928"/>
    </source>
</evidence>
<dbReference type="InterPro" id="IPR055170">
    <property type="entry name" value="GFO_IDH_MocA-like_dom"/>
</dbReference>